<reference evidence="2" key="1">
    <citation type="submission" date="2020-07" db="EMBL/GenBank/DDBJ databases">
        <authorList>
            <person name="Lin J."/>
        </authorList>
    </citation>
    <scope>NUCLEOTIDE SEQUENCE</scope>
</reference>
<proteinExistence type="predicted"/>
<dbReference type="EMBL" id="LR862152">
    <property type="protein sequence ID" value="CAD1833917.1"/>
    <property type="molecule type" value="Genomic_DNA"/>
</dbReference>
<dbReference type="InterPro" id="IPR013601">
    <property type="entry name" value="FAE1_typ3_polyketide_synth"/>
</dbReference>
<evidence type="ECO:0000313" key="2">
    <source>
        <dbReference type="EMBL" id="CAD1833917.1"/>
    </source>
</evidence>
<sequence>MTFTNLLKFSSFTLLALTLLHRFLPSLPLLSSLSHRHHLLLLLSFLSCTLLYLYTRRRPSLSLEVCEYYGFRSRRFSHSTADFMRAIFLKSGLGDETYAPPYIFQEDYDAKFRYAFKRPKRACSPPSPPSSQDRHPPSDISVLIVACSMFSPVPPSLPSS</sequence>
<dbReference type="GO" id="GO:0006633">
    <property type="term" value="P:fatty acid biosynthetic process"/>
    <property type="evidence" value="ECO:0007669"/>
    <property type="project" value="InterPro"/>
</dbReference>
<dbReference type="GO" id="GO:0016747">
    <property type="term" value="F:acyltransferase activity, transferring groups other than amino-acyl groups"/>
    <property type="evidence" value="ECO:0007669"/>
    <property type="project" value="InterPro"/>
</dbReference>
<organism evidence="2">
    <name type="scientific">Ananas comosus var. bracteatus</name>
    <name type="common">red pineapple</name>
    <dbReference type="NCBI Taxonomy" id="296719"/>
    <lineage>
        <taxon>Eukaryota</taxon>
        <taxon>Viridiplantae</taxon>
        <taxon>Streptophyta</taxon>
        <taxon>Embryophyta</taxon>
        <taxon>Tracheophyta</taxon>
        <taxon>Spermatophyta</taxon>
        <taxon>Magnoliopsida</taxon>
        <taxon>Liliopsida</taxon>
        <taxon>Poales</taxon>
        <taxon>Bromeliaceae</taxon>
        <taxon>Bromelioideae</taxon>
        <taxon>Ananas</taxon>
    </lineage>
</organism>
<name>A0A6V7PSY9_ANACO</name>
<accession>A0A6V7PSY9</accession>
<dbReference type="GO" id="GO:0016020">
    <property type="term" value="C:membrane"/>
    <property type="evidence" value="ECO:0007669"/>
    <property type="project" value="InterPro"/>
</dbReference>
<gene>
    <name evidence="2" type="ORF">CB5_LOCUS17128</name>
</gene>
<dbReference type="Pfam" id="PF08392">
    <property type="entry name" value="FAE1_CUT1_RppA"/>
    <property type="match status" value="1"/>
</dbReference>
<evidence type="ECO:0000259" key="1">
    <source>
        <dbReference type="Pfam" id="PF08392"/>
    </source>
</evidence>
<dbReference type="AlphaFoldDB" id="A0A6V7PSY9"/>
<feature type="domain" description="FAE" evidence="1">
    <location>
        <begin position="60"/>
        <end position="157"/>
    </location>
</feature>
<protein>
    <recommendedName>
        <fullName evidence="1">FAE domain-containing protein</fullName>
    </recommendedName>
</protein>